<evidence type="ECO:0000259" key="5">
    <source>
        <dbReference type="PROSITE" id="PS50931"/>
    </source>
</evidence>
<name>A0AA37T2Y2_9GAMM</name>
<dbReference type="PROSITE" id="PS50931">
    <property type="entry name" value="HTH_LYSR"/>
    <property type="match status" value="1"/>
</dbReference>
<dbReference type="InterPro" id="IPR000847">
    <property type="entry name" value="LysR_HTH_N"/>
</dbReference>
<organism evidence="6 7">
    <name type="scientific">Marinibactrum halimedae</name>
    <dbReference type="NCBI Taxonomy" id="1444977"/>
    <lineage>
        <taxon>Bacteria</taxon>
        <taxon>Pseudomonadati</taxon>
        <taxon>Pseudomonadota</taxon>
        <taxon>Gammaproteobacteria</taxon>
        <taxon>Cellvibrionales</taxon>
        <taxon>Cellvibrionaceae</taxon>
        <taxon>Marinibactrum</taxon>
    </lineage>
</organism>
<comment type="caution">
    <text evidence="6">The sequence shown here is derived from an EMBL/GenBank/DDBJ whole genome shotgun (WGS) entry which is preliminary data.</text>
</comment>
<evidence type="ECO:0000313" key="7">
    <source>
        <dbReference type="Proteomes" id="UP001156870"/>
    </source>
</evidence>
<dbReference type="PANTHER" id="PTHR30537:SF58">
    <property type="entry name" value="HTH-TYPE TRANSCRIPTIONAL REGULATOR PERR"/>
    <property type="match status" value="1"/>
</dbReference>
<keyword evidence="7" id="KW-1185">Reference proteome</keyword>
<dbReference type="InterPro" id="IPR058163">
    <property type="entry name" value="LysR-type_TF_proteobact-type"/>
</dbReference>
<dbReference type="FunFam" id="1.10.10.10:FF:000001">
    <property type="entry name" value="LysR family transcriptional regulator"/>
    <property type="match status" value="1"/>
</dbReference>
<dbReference type="GO" id="GO:0043565">
    <property type="term" value="F:sequence-specific DNA binding"/>
    <property type="evidence" value="ECO:0007669"/>
    <property type="project" value="TreeGrafter"/>
</dbReference>
<evidence type="ECO:0000256" key="1">
    <source>
        <dbReference type="ARBA" id="ARBA00009437"/>
    </source>
</evidence>
<sequence>MQAFIELRSFIASSELQSFSAAARNLGLTPSAVSKHIRKLEDELGVRLFARSTRKIVLTDQGQLFLELCRQPTLDLMEAGKTITETLAEPSGQIRVSCTTDYGRVRIIPLLGQFMQQYPKVECELILTDTISDLISENYDLSIRVGSRLADSAFISRKLSGFELATCASPEYLEKYGKPKSIEDMQSHQCITIRLPRTGKMLSWEFVRRGEQVVFTPNNFISTNDPEALRIMALNHVGIIQTGSYGVEKDIKEGRLIQLFKNNAAKHWAAYVIYPSKESLSLKVRCFIDFLASNIC</sequence>
<keyword evidence="2" id="KW-0805">Transcription regulation</keyword>
<feature type="domain" description="HTH lysR-type" evidence="5">
    <location>
        <begin position="1"/>
        <end position="59"/>
    </location>
</feature>
<dbReference type="Gene3D" id="3.40.190.290">
    <property type="match status" value="1"/>
</dbReference>
<dbReference type="InterPro" id="IPR005119">
    <property type="entry name" value="LysR_subst-bd"/>
</dbReference>
<evidence type="ECO:0000313" key="6">
    <source>
        <dbReference type="EMBL" id="GLS26039.1"/>
    </source>
</evidence>
<dbReference type="InterPro" id="IPR036390">
    <property type="entry name" value="WH_DNA-bd_sf"/>
</dbReference>
<gene>
    <name evidence="6" type="ORF">GCM10007877_17540</name>
</gene>
<reference evidence="6 7" key="1">
    <citation type="journal article" date="2014" name="Int. J. Syst. Evol. Microbiol.">
        <title>Complete genome sequence of Corynebacterium casei LMG S-19264T (=DSM 44701T), isolated from a smear-ripened cheese.</title>
        <authorList>
            <consortium name="US DOE Joint Genome Institute (JGI-PGF)"/>
            <person name="Walter F."/>
            <person name="Albersmeier A."/>
            <person name="Kalinowski J."/>
            <person name="Ruckert C."/>
        </authorList>
    </citation>
    <scope>NUCLEOTIDE SEQUENCE [LARGE SCALE GENOMIC DNA]</scope>
    <source>
        <strain evidence="6 7">NBRC 110095</strain>
    </source>
</reference>
<dbReference type="SUPFAM" id="SSF46785">
    <property type="entry name" value="Winged helix' DNA-binding domain"/>
    <property type="match status" value="1"/>
</dbReference>
<evidence type="ECO:0000256" key="2">
    <source>
        <dbReference type="ARBA" id="ARBA00023015"/>
    </source>
</evidence>
<dbReference type="Gene3D" id="1.10.10.10">
    <property type="entry name" value="Winged helix-like DNA-binding domain superfamily/Winged helix DNA-binding domain"/>
    <property type="match status" value="1"/>
</dbReference>
<dbReference type="SUPFAM" id="SSF53850">
    <property type="entry name" value="Periplasmic binding protein-like II"/>
    <property type="match status" value="1"/>
</dbReference>
<evidence type="ECO:0000256" key="4">
    <source>
        <dbReference type="ARBA" id="ARBA00023163"/>
    </source>
</evidence>
<keyword evidence="4" id="KW-0804">Transcription</keyword>
<comment type="similarity">
    <text evidence="1">Belongs to the LysR transcriptional regulatory family.</text>
</comment>
<dbReference type="InterPro" id="IPR036388">
    <property type="entry name" value="WH-like_DNA-bd_sf"/>
</dbReference>
<dbReference type="CDD" id="cd08422">
    <property type="entry name" value="PBP2_CrgA_like"/>
    <property type="match status" value="1"/>
</dbReference>
<dbReference type="Proteomes" id="UP001156870">
    <property type="component" value="Unassembled WGS sequence"/>
</dbReference>
<proteinExistence type="inferred from homology"/>
<dbReference type="GO" id="GO:0006351">
    <property type="term" value="P:DNA-templated transcription"/>
    <property type="evidence" value="ECO:0007669"/>
    <property type="project" value="TreeGrafter"/>
</dbReference>
<dbReference type="GO" id="GO:0003700">
    <property type="term" value="F:DNA-binding transcription factor activity"/>
    <property type="evidence" value="ECO:0007669"/>
    <property type="project" value="InterPro"/>
</dbReference>
<dbReference type="Pfam" id="PF03466">
    <property type="entry name" value="LysR_substrate"/>
    <property type="match status" value="1"/>
</dbReference>
<protein>
    <submittedName>
        <fullName evidence="6">LysR family transcriptional regulator</fullName>
    </submittedName>
</protein>
<dbReference type="PRINTS" id="PR00039">
    <property type="entry name" value="HTHLYSR"/>
</dbReference>
<dbReference type="PANTHER" id="PTHR30537">
    <property type="entry name" value="HTH-TYPE TRANSCRIPTIONAL REGULATOR"/>
    <property type="match status" value="1"/>
</dbReference>
<dbReference type="RefSeq" id="WP_232595730.1">
    <property type="nucleotide sequence ID" value="NZ_BSPD01000038.1"/>
</dbReference>
<evidence type="ECO:0000256" key="3">
    <source>
        <dbReference type="ARBA" id="ARBA00023125"/>
    </source>
</evidence>
<accession>A0AA37T2Y2</accession>
<dbReference type="EMBL" id="BSPD01000038">
    <property type="protein sequence ID" value="GLS26039.1"/>
    <property type="molecule type" value="Genomic_DNA"/>
</dbReference>
<dbReference type="AlphaFoldDB" id="A0AA37T2Y2"/>
<dbReference type="Pfam" id="PF00126">
    <property type="entry name" value="HTH_1"/>
    <property type="match status" value="1"/>
</dbReference>
<keyword evidence="3" id="KW-0238">DNA-binding</keyword>